<comment type="caution">
    <text evidence="1">The sequence shown here is derived from an EMBL/GenBank/DDBJ whole genome shotgun (WGS) entry which is preliminary data.</text>
</comment>
<keyword evidence="2" id="KW-1185">Reference proteome</keyword>
<protein>
    <submittedName>
        <fullName evidence="1">General transcription factor 3C polypeptide 1</fullName>
    </submittedName>
</protein>
<proteinExistence type="predicted"/>
<sequence length="274" mass="30852">MARILVVPATVVRDLLHKHVPEISADKSSRACQRRLSHPRLPKTSEEVWARLFTNLVTKLLEKFTASASDRCKSIHLPDSLEELLARYELKTFDGMTKLDKRVYEEPKNTEGVKQFVLTTLILSAMTAVSEDAKWCYLLYKLCQSFSENAITSTIDNLRKHNILALNKKSATSDLKRTLWTTGPYKLSVSYSNAMLTKFPITNFKECENLLSILKSTKPGAYVEFDGDVPSGYAATIVSLMQTKELSLHTQIPSEIILFDSSLSEEEKSNILGV</sequence>
<gene>
    <name evidence="1" type="primary">Gtf3c1_2</name>
    <name evidence="1" type="ORF">CEXT_771251</name>
</gene>
<dbReference type="Proteomes" id="UP001054945">
    <property type="component" value="Unassembled WGS sequence"/>
</dbReference>
<accession>A0AAV4PPD1</accession>
<dbReference type="AlphaFoldDB" id="A0AAV4PPD1"/>
<evidence type="ECO:0000313" key="2">
    <source>
        <dbReference type="Proteomes" id="UP001054945"/>
    </source>
</evidence>
<name>A0AAV4PPD1_CAEEX</name>
<reference evidence="1 2" key="1">
    <citation type="submission" date="2021-06" db="EMBL/GenBank/DDBJ databases">
        <title>Caerostris extrusa draft genome.</title>
        <authorList>
            <person name="Kono N."/>
            <person name="Arakawa K."/>
        </authorList>
    </citation>
    <scope>NUCLEOTIDE SEQUENCE [LARGE SCALE GENOMIC DNA]</scope>
</reference>
<dbReference type="EMBL" id="BPLR01004964">
    <property type="protein sequence ID" value="GIX98815.1"/>
    <property type="molecule type" value="Genomic_DNA"/>
</dbReference>
<organism evidence="1 2">
    <name type="scientific">Caerostris extrusa</name>
    <name type="common">Bark spider</name>
    <name type="synonym">Caerostris bankana</name>
    <dbReference type="NCBI Taxonomy" id="172846"/>
    <lineage>
        <taxon>Eukaryota</taxon>
        <taxon>Metazoa</taxon>
        <taxon>Ecdysozoa</taxon>
        <taxon>Arthropoda</taxon>
        <taxon>Chelicerata</taxon>
        <taxon>Arachnida</taxon>
        <taxon>Araneae</taxon>
        <taxon>Araneomorphae</taxon>
        <taxon>Entelegynae</taxon>
        <taxon>Araneoidea</taxon>
        <taxon>Araneidae</taxon>
        <taxon>Caerostris</taxon>
    </lineage>
</organism>
<evidence type="ECO:0000313" key="1">
    <source>
        <dbReference type="EMBL" id="GIX98815.1"/>
    </source>
</evidence>